<evidence type="ECO:0000256" key="1">
    <source>
        <dbReference type="ARBA" id="ARBA00004141"/>
    </source>
</evidence>
<dbReference type="GO" id="GO:0005886">
    <property type="term" value="C:plasma membrane"/>
    <property type="evidence" value="ECO:0007669"/>
    <property type="project" value="TreeGrafter"/>
</dbReference>
<keyword evidence="3" id="KW-0812">Transmembrane</keyword>
<evidence type="ECO:0000259" key="7">
    <source>
        <dbReference type="Pfam" id="PF04547"/>
    </source>
</evidence>
<dbReference type="InterPro" id="IPR049452">
    <property type="entry name" value="Anoctamin_TM"/>
</dbReference>
<dbReference type="AlphaFoldDB" id="A0A915N4I7"/>
<dbReference type="PANTHER" id="PTHR12308">
    <property type="entry name" value="ANOCTAMIN"/>
    <property type="match status" value="1"/>
</dbReference>
<feature type="domain" description="Anoctamin transmembrane" evidence="7">
    <location>
        <begin position="193"/>
        <end position="279"/>
    </location>
</feature>
<dbReference type="Pfam" id="PF04547">
    <property type="entry name" value="Anoctamin"/>
    <property type="match status" value="1"/>
</dbReference>
<organism evidence="8 9">
    <name type="scientific">Meloidogyne javanica</name>
    <name type="common">Root-knot nematode worm</name>
    <dbReference type="NCBI Taxonomy" id="6303"/>
    <lineage>
        <taxon>Eukaryota</taxon>
        <taxon>Metazoa</taxon>
        <taxon>Ecdysozoa</taxon>
        <taxon>Nematoda</taxon>
        <taxon>Chromadorea</taxon>
        <taxon>Rhabditida</taxon>
        <taxon>Tylenchina</taxon>
        <taxon>Tylenchomorpha</taxon>
        <taxon>Tylenchoidea</taxon>
        <taxon>Meloidogynidae</taxon>
        <taxon>Meloidogyninae</taxon>
        <taxon>Meloidogyne</taxon>
        <taxon>Meloidogyne incognita group</taxon>
    </lineage>
</organism>
<name>A0A915N4I7_MELJA</name>
<evidence type="ECO:0000256" key="5">
    <source>
        <dbReference type="ARBA" id="ARBA00023136"/>
    </source>
</evidence>
<comment type="similarity">
    <text evidence="2 6">Belongs to the anoctamin family.</text>
</comment>
<dbReference type="PANTHER" id="PTHR12308:SF51">
    <property type="entry name" value="ANOCTAMIN-8"/>
    <property type="match status" value="1"/>
</dbReference>
<proteinExistence type="inferred from homology"/>
<evidence type="ECO:0000256" key="3">
    <source>
        <dbReference type="ARBA" id="ARBA00022692"/>
    </source>
</evidence>
<evidence type="ECO:0000256" key="6">
    <source>
        <dbReference type="RuleBase" id="RU280814"/>
    </source>
</evidence>
<protein>
    <recommendedName>
        <fullName evidence="6">Anoctamin</fullName>
    </recommendedName>
</protein>
<dbReference type="InterPro" id="IPR007632">
    <property type="entry name" value="Anoctamin"/>
</dbReference>
<evidence type="ECO:0000313" key="9">
    <source>
        <dbReference type="WBParaSite" id="scaffold824_cov179.g1850"/>
    </source>
</evidence>
<sequence>MRKIIKWADDLPETVEPSNETVLAILSKKMTRNDAENLAKMLTYYFPSLYVDIRQQSKRRRYALAISLKNDKCLNDSTERLVKIRRLLEQAKTDKEEQLKFNLDNNPFILNIPTGTFLIPFLLSKSTKIIYSLIPLHQPDHLSQLFLNWVFSSPTELLHPPIQQISGYFGLEISLYFAWLAHYTKCLIAPALIATLLVTRQFVQNFTEIGVPLIYGELRLMQYAFIRNLEAKRKVSHWRAQQAANNFDEENRSEEERQAALSDYGRPLDDYLEMFIQLG</sequence>
<accession>A0A915N4I7</accession>
<evidence type="ECO:0000256" key="4">
    <source>
        <dbReference type="ARBA" id="ARBA00022989"/>
    </source>
</evidence>
<comment type="subcellular location">
    <subcellularLocation>
        <location evidence="1 6">Membrane</location>
        <topology evidence="1 6">Multi-pass membrane protein</topology>
    </subcellularLocation>
</comment>
<dbReference type="WBParaSite" id="scaffold824_cov179.g1850">
    <property type="protein sequence ID" value="scaffold824_cov179.g1850"/>
    <property type="gene ID" value="scaffold824_cov179.g1850"/>
</dbReference>
<evidence type="ECO:0000313" key="8">
    <source>
        <dbReference type="Proteomes" id="UP000887561"/>
    </source>
</evidence>
<keyword evidence="5" id="KW-0472">Membrane</keyword>
<keyword evidence="8" id="KW-1185">Reference proteome</keyword>
<dbReference type="GO" id="GO:0005254">
    <property type="term" value="F:chloride channel activity"/>
    <property type="evidence" value="ECO:0007669"/>
    <property type="project" value="TreeGrafter"/>
</dbReference>
<dbReference type="Proteomes" id="UP000887561">
    <property type="component" value="Unplaced"/>
</dbReference>
<evidence type="ECO:0000256" key="2">
    <source>
        <dbReference type="ARBA" id="ARBA00009671"/>
    </source>
</evidence>
<reference evidence="9" key="1">
    <citation type="submission" date="2022-11" db="UniProtKB">
        <authorList>
            <consortium name="WormBaseParasite"/>
        </authorList>
    </citation>
    <scope>IDENTIFICATION</scope>
</reference>
<keyword evidence="4" id="KW-1133">Transmembrane helix</keyword>